<evidence type="ECO:0000313" key="2">
    <source>
        <dbReference type="EMBL" id="AFG38195.1"/>
    </source>
</evidence>
<dbReference type="eggNOG" id="COG0574">
    <property type="taxonomic scope" value="Bacteria"/>
</dbReference>
<dbReference type="GO" id="GO:0016301">
    <property type="term" value="F:kinase activity"/>
    <property type="evidence" value="ECO:0007669"/>
    <property type="project" value="UniProtKB-KW"/>
</dbReference>
<dbReference type="PATRIC" id="fig|889378.3.peg.2134"/>
<reference evidence="3" key="1">
    <citation type="journal article" date="2013" name="Stand. Genomic Sci.">
        <title>Complete genome sequence of the halophilic bacterium Spirochaeta africana type strain (Z-7692(T)) from the alkaline Lake Magadi in the East African Rift.</title>
        <authorList>
            <person name="Liolos K."/>
            <person name="Abt B."/>
            <person name="Scheuner C."/>
            <person name="Teshima H."/>
            <person name="Held B."/>
            <person name="Lapidus A."/>
            <person name="Nolan M."/>
            <person name="Lucas S."/>
            <person name="Deshpande S."/>
            <person name="Cheng J.F."/>
            <person name="Tapia R."/>
            <person name="Goodwin L.A."/>
            <person name="Pitluck S."/>
            <person name="Pagani I."/>
            <person name="Ivanova N."/>
            <person name="Mavromatis K."/>
            <person name="Mikhailova N."/>
            <person name="Huntemann M."/>
            <person name="Pati A."/>
            <person name="Chen A."/>
            <person name="Palaniappan K."/>
            <person name="Land M."/>
            <person name="Rohde M."/>
            <person name="Tindall B.J."/>
            <person name="Detter J.C."/>
            <person name="Goker M."/>
            <person name="Bristow J."/>
            <person name="Eisen J.A."/>
            <person name="Markowitz V."/>
            <person name="Hugenholtz P."/>
            <person name="Woyke T."/>
            <person name="Klenk H.P."/>
            <person name="Kyrpides N.C."/>
        </authorList>
    </citation>
    <scope>NUCLEOTIDE SEQUENCE</scope>
    <source>
        <strain evidence="3">ATCC 700263 / DSM 8902 / Z-7692</strain>
    </source>
</reference>
<evidence type="ECO:0000313" key="3">
    <source>
        <dbReference type="Proteomes" id="UP000007383"/>
    </source>
</evidence>
<organism evidence="2 3">
    <name type="scientific">Spirochaeta africana (strain ATCC 700263 / DSM 8902 / Z-7692)</name>
    <dbReference type="NCBI Taxonomy" id="889378"/>
    <lineage>
        <taxon>Bacteria</taxon>
        <taxon>Pseudomonadati</taxon>
        <taxon>Spirochaetota</taxon>
        <taxon>Spirochaetia</taxon>
        <taxon>Spirochaetales</taxon>
        <taxon>Spirochaetaceae</taxon>
        <taxon>Spirochaeta</taxon>
    </lineage>
</organism>
<name>H9UL02_SPIAZ</name>
<dbReference type="STRING" id="889378.Spiaf_2157"/>
<sequence>MLNTPISSGIPAIDTACHSLLVGDNVVWRSTDHELYSTVCLAMLQVGREQRWPLVYFRFANHTAITSAADVQVYHPEPEKGFEHFISMIHRVIASHGTGGVYVFDSLSDLQEMYFSDRMIGCFFELTCPYLRRMETIAYFRLDPSAHSCYATEPIRRTTQVWLDAYTCAGERYLQPLKTWHDPEGNTLPLFHWDADTAREVQNSAIESMVRQSPGWNEMPSTSERQIDVWDTALMRFEDLQRLSQAHSTPLEQIPELQRLWNIAERMLLSTQPRMLGLIHRYITPQDIVGLWKRMIGTGQIGGKAVGMLLSRAILRKQHPHIHATLENHDSFFIGSDVFYTFLVENDCWWDRRELHASPQNESACRIVADRMKTGRFSPQIIQGFRDLLEYFGNAPIIVRSSSLLEDNFGNAFAGKYASFFLTNQESAERRLQKLLDAVREIYAGTVSPEALAYRRERGVLDQDEQMALLVQRVSGRRRKAWFFPDAAGVGLSHNPYTWNDLMQASAGMSRMVVGLGTRAVDRTQDDSARIVAHDHPTLSPDESRQHRLDALDLQTGRLTQIPLRNPDALQLPEILLERDWRRERMARQMGITSSARIGLEQALGSSELPAVLEQIGKVLEQEYGTPVEYEYTAQWSATEPGSGYWQLNIVQCRPFQITTTNGAETTHEVFDQLESDSILIRCPGPIIGHGRHQQIDAIVWIDPESYSSLEESRRYVEAERLGQCIQTLRQQGKRIFLFGPGRWGTSTPSMGVPARFGHIRGITALGELDWMHDTLSPDLSLGTHFFHDLVEEDVLYLALRRSSSSINWNRLNEDGYSWESASQGQHSDSVRWYFPPDDQEMWLAADPAARELAIYLK</sequence>
<dbReference type="SUPFAM" id="SSF56059">
    <property type="entry name" value="Glutathione synthetase ATP-binding domain-like"/>
    <property type="match status" value="1"/>
</dbReference>
<feature type="domain" description="Pyruvate phosphate dikinase AMP/ATP-binding" evidence="1">
    <location>
        <begin position="300"/>
        <end position="669"/>
    </location>
</feature>
<dbReference type="InterPro" id="IPR013815">
    <property type="entry name" value="ATP_grasp_subdomain_1"/>
</dbReference>
<protein>
    <submittedName>
        <fullName evidence="2">Phosphoenolpyruvate synthase/pyruvate phosphate dikinase</fullName>
    </submittedName>
</protein>
<dbReference type="GO" id="GO:0005524">
    <property type="term" value="F:ATP binding"/>
    <property type="evidence" value="ECO:0007669"/>
    <property type="project" value="InterPro"/>
</dbReference>
<dbReference type="RefSeq" id="WP_014456178.1">
    <property type="nucleotide sequence ID" value="NC_017098.1"/>
</dbReference>
<dbReference type="AlphaFoldDB" id="H9UL02"/>
<gene>
    <name evidence="2" type="ordered locus">Spiaf_2157</name>
</gene>
<keyword evidence="2" id="KW-0670">Pyruvate</keyword>
<dbReference type="Pfam" id="PF01326">
    <property type="entry name" value="PPDK_N"/>
    <property type="match status" value="1"/>
</dbReference>
<dbReference type="Proteomes" id="UP000007383">
    <property type="component" value="Chromosome"/>
</dbReference>
<evidence type="ECO:0000259" key="1">
    <source>
        <dbReference type="Pfam" id="PF01326"/>
    </source>
</evidence>
<dbReference type="HOGENOM" id="CLU_015408_0_0_12"/>
<proteinExistence type="predicted"/>
<dbReference type="KEGG" id="sfc:Spiaf_2157"/>
<dbReference type="Gene3D" id="3.30.1490.20">
    <property type="entry name" value="ATP-grasp fold, A domain"/>
    <property type="match status" value="1"/>
</dbReference>
<keyword evidence="2" id="KW-0418">Kinase</keyword>
<dbReference type="InterPro" id="IPR002192">
    <property type="entry name" value="PPDK_AMP/ATP-bd"/>
</dbReference>
<dbReference type="OrthoDB" id="9812167at2"/>
<keyword evidence="2" id="KW-0808">Transferase</keyword>
<accession>H9UL02</accession>
<keyword evidence="3" id="KW-1185">Reference proteome</keyword>
<dbReference type="EMBL" id="CP003282">
    <property type="protein sequence ID" value="AFG38195.1"/>
    <property type="molecule type" value="Genomic_DNA"/>
</dbReference>